<dbReference type="Pfam" id="PF13860">
    <property type="entry name" value="FlgD_ig"/>
    <property type="match status" value="1"/>
</dbReference>
<evidence type="ECO:0000313" key="4">
    <source>
        <dbReference type="EMBL" id="HGZ43670.1"/>
    </source>
</evidence>
<keyword evidence="2" id="KW-0732">Signal</keyword>
<comment type="caution">
    <text evidence="4">The sequence shown here is derived from an EMBL/GenBank/DDBJ whole genome shotgun (WGS) entry which is preliminary data.</text>
</comment>
<feature type="domain" description="FlgD/Vpr Ig-like" evidence="3">
    <location>
        <begin position="1025"/>
        <end position="1089"/>
    </location>
</feature>
<accession>A0A832MKB8</accession>
<dbReference type="EMBL" id="DSQF01000020">
    <property type="protein sequence ID" value="HGZ43670.1"/>
    <property type="molecule type" value="Genomic_DNA"/>
</dbReference>
<feature type="region of interest" description="Disordered" evidence="1">
    <location>
        <begin position="635"/>
        <end position="654"/>
    </location>
</feature>
<dbReference type="Gene3D" id="3.20.110.20">
    <property type="match status" value="1"/>
</dbReference>
<evidence type="ECO:0000256" key="2">
    <source>
        <dbReference type="SAM" id="SignalP"/>
    </source>
</evidence>
<feature type="chain" id="PRO_5032958509" description="FlgD/Vpr Ig-like domain-containing protein" evidence="2">
    <location>
        <begin position="32"/>
        <end position="1101"/>
    </location>
</feature>
<proteinExistence type="predicted"/>
<name>A0A832MKB8_UNCEI</name>
<feature type="signal peptide" evidence="2">
    <location>
        <begin position="1"/>
        <end position="31"/>
    </location>
</feature>
<dbReference type="AlphaFoldDB" id="A0A832MKB8"/>
<evidence type="ECO:0000256" key="1">
    <source>
        <dbReference type="SAM" id="MobiDB-lite"/>
    </source>
</evidence>
<sequence>MVARFASRVVLGARIALAAACALLLPAPPLAAAPITIGPGPARGTDRAGVTWYEDFQDWTHADLRALDDAGLGDATYSFGDGLDDSRDIVAVYSRVEGENVYFRVDLYDLALGAENGGLDVYVAIDCAAGGQPWMPDFLDVQTDRPWELCLGVYSTGTVSGVHYRLYDQSFGTITNAYLGAWFNSQLDAVEFGIKKQALLDAGWDGVAPFTLQVFTARDGSESNCSGGGRSSDIADAVEDDDRGCSDGTLHGGTASNATAGLVYYASIAHGNQSVNQADDIGAHIYEGPASTGIAGGTGFLRTLDTHEIFRVPLNIHPSGSLVVAVNWAKRPGGAADPQDGPSFLARIREFVDADQTQTPGSLIGGVFAEHIMPYFEGPVNAASIALKDSVMREVFGVSAAEARVMHTPERVIRSLSTGLAPLDGHTFEDIAASPYAATVLDEVTHLHWWFHPGESCTPDQGYRHKVHRINGVYCFMINDREDQGKFGNHDGGAVMDTRYSLLQKALYGNASEIVVVFDDWEALAGKSFDPMAGAPVPNNNPIQYHNTIRWLANRPWVRISNLRDLLDTALANPSAFVVDHGYRHDLSLQTYEWLKHASEDSYHSWYYNRNAGFAGNEQSFYDLVPVITGEQGDYHRRGTTPASDGPPLPSGMKHGDLNTPGTLMHEAWAALESAPAGRLRDLGVASYLTMIYETAWHEEDQNNYQDSNCYGAWLFPDNSWDGLNTWALRLQNHVRKAGLYAAAARWADSVRTGAGPLLAPRRAADLDFDGEAEYVLQDGHAFAVFERYGGRCVLAAAWNAAENDAMVVIGAPFTNPSAPGEEEYADASANRCSGFKDMNGGLYADAPYAVAPEGAARWRFTSPDGKVVKTIGLYPAISLPESPLPMPFSALVAEYEETVPGPLYVRLGLSPNPLDLALRGQQNLQAWFPGPRAYKLLNTRGGAARLDWSAGVAFNPAPSHEAADRRNLALTEQVELHGDGAFHIQVALLADTMRVVDVPAGPSADPAPARLALSAPRPSPARGPAEVSLALPAPARVRWEVLDAAGRRMDGGDLGERAAGTVRWTIAPRAADGRVLPAGLYFVRVTAGGATATTRWAVTR</sequence>
<dbReference type="Gene3D" id="2.60.40.4070">
    <property type="match status" value="1"/>
</dbReference>
<protein>
    <recommendedName>
        <fullName evidence="3">FlgD/Vpr Ig-like domain-containing protein</fullName>
    </recommendedName>
</protein>
<organism evidence="4">
    <name type="scientific">Eiseniibacteriota bacterium</name>
    <dbReference type="NCBI Taxonomy" id="2212470"/>
    <lineage>
        <taxon>Bacteria</taxon>
        <taxon>Candidatus Eiseniibacteriota</taxon>
    </lineage>
</organism>
<evidence type="ECO:0000259" key="3">
    <source>
        <dbReference type="Pfam" id="PF13860"/>
    </source>
</evidence>
<dbReference type="InterPro" id="IPR025965">
    <property type="entry name" value="FlgD/Vpr_Ig-like"/>
</dbReference>
<gene>
    <name evidence="4" type="ORF">ENR23_09645</name>
</gene>
<reference evidence="4" key="1">
    <citation type="journal article" date="2020" name="mSystems">
        <title>Genome- and Community-Level Interaction Insights into Carbon Utilization and Element Cycling Functions of Hydrothermarchaeota in Hydrothermal Sediment.</title>
        <authorList>
            <person name="Zhou Z."/>
            <person name="Liu Y."/>
            <person name="Xu W."/>
            <person name="Pan J."/>
            <person name="Luo Z.H."/>
            <person name="Li M."/>
        </authorList>
    </citation>
    <scope>NUCLEOTIDE SEQUENCE [LARGE SCALE GENOMIC DNA]</scope>
    <source>
        <strain evidence="4">SpSt-381</strain>
    </source>
</reference>